<dbReference type="InterPro" id="IPR000719">
    <property type="entry name" value="Prot_kinase_dom"/>
</dbReference>
<accession>A0A0R3TGN6</accession>
<dbReference type="WBParaSite" id="HNAJ_0000622701-mRNA-1">
    <property type="protein sequence ID" value="HNAJ_0000622701-mRNA-1"/>
    <property type="gene ID" value="HNAJ_0000622701"/>
</dbReference>
<dbReference type="PANTHER" id="PTHR24347">
    <property type="entry name" value="SERINE/THREONINE-PROTEIN KINASE"/>
    <property type="match status" value="1"/>
</dbReference>
<dbReference type="GO" id="GO:0004672">
    <property type="term" value="F:protein kinase activity"/>
    <property type="evidence" value="ECO:0007669"/>
    <property type="project" value="InterPro"/>
</dbReference>
<protein>
    <submittedName>
        <fullName evidence="4">Protein kinase domain-containing protein</fullName>
    </submittedName>
</protein>
<name>A0A0R3TGN6_RODNA</name>
<dbReference type="SUPFAM" id="SSF56112">
    <property type="entry name" value="Protein kinase-like (PK-like)"/>
    <property type="match status" value="1"/>
</dbReference>
<dbReference type="AlphaFoldDB" id="A0A0R3TGN6"/>
<gene>
    <name evidence="2" type="ORF">HNAJ_LOCUS6223</name>
</gene>
<feature type="domain" description="Protein kinase" evidence="1">
    <location>
        <begin position="22"/>
        <end position="262"/>
    </location>
</feature>
<evidence type="ECO:0000313" key="2">
    <source>
        <dbReference type="EMBL" id="VDO02083.1"/>
    </source>
</evidence>
<evidence type="ECO:0000313" key="3">
    <source>
        <dbReference type="Proteomes" id="UP000278807"/>
    </source>
</evidence>
<reference evidence="2 3" key="2">
    <citation type="submission" date="2018-11" db="EMBL/GenBank/DDBJ databases">
        <authorList>
            <consortium name="Pathogen Informatics"/>
        </authorList>
    </citation>
    <scope>NUCLEOTIDE SEQUENCE [LARGE SCALE GENOMIC DNA]</scope>
</reference>
<evidence type="ECO:0000313" key="4">
    <source>
        <dbReference type="WBParaSite" id="HNAJ_0000622701-mRNA-1"/>
    </source>
</evidence>
<dbReference type="Gene3D" id="3.30.200.20">
    <property type="entry name" value="Phosphorylase Kinase, domain 1"/>
    <property type="match status" value="1"/>
</dbReference>
<keyword evidence="3" id="KW-1185">Reference proteome</keyword>
<organism evidence="4">
    <name type="scientific">Rodentolepis nana</name>
    <name type="common">Dwarf tapeworm</name>
    <name type="synonym">Hymenolepis nana</name>
    <dbReference type="NCBI Taxonomy" id="102285"/>
    <lineage>
        <taxon>Eukaryota</taxon>
        <taxon>Metazoa</taxon>
        <taxon>Spiralia</taxon>
        <taxon>Lophotrochozoa</taxon>
        <taxon>Platyhelminthes</taxon>
        <taxon>Cestoda</taxon>
        <taxon>Eucestoda</taxon>
        <taxon>Cyclophyllidea</taxon>
        <taxon>Hymenolepididae</taxon>
        <taxon>Rodentolepis</taxon>
    </lineage>
</organism>
<dbReference type="SMART" id="SM00220">
    <property type="entry name" value="S_TKc"/>
    <property type="match status" value="1"/>
</dbReference>
<dbReference type="Proteomes" id="UP000278807">
    <property type="component" value="Unassembled WGS sequence"/>
</dbReference>
<dbReference type="Pfam" id="PF00069">
    <property type="entry name" value="Pkinase"/>
    <property type="match status" value="1"/>
</dbReference>
<sequence length="262" mass="28405">MSDVTKLRAAKQGLGVRLDREVVGVSVKTSGAFSRAHLLIDKKTSREYVGKIYALEDPMTRVLGAREFECLNRLHHNNVVEMVDAVVSDDHLVLVTERLSGNHLLEEVLLGHTWTEAAATMLIKEILEAVAHVHDEGIVHLDIQPDNIIFPRGTSSRSAGLEGLMKALSSLSVDTAGAGGRSDLGVVSCFVKLTGFSMAQPVGQRQGLHMASIMPPALWCPDFAAPELLRVTNAIDTNEDNSEINITFAADVWSIGVIAYLL</sequence>
<proteinExistence type="predicted"/>
<dbReference type="Gene3D" id="1.10.510.10">
    <property type="entry name" value="Transferase(Phosphotransferase) domain 1"/>
    <property type="match status" value="1"/>
</dbReference>
<dbReference type="STRING" id="102285.A0A0R3TGN6"/>
<reference evidence="4" key="1">
    <citation type="submission" date="2017-02" db="UniProtKB">
        <authorList>
            <consortium name="WormBaseParasite"/>
        </authorList>
    </citation>
    <scope>IDENTIFICATION</scope>
</reference>
<dbReference type="InterPro" id="IPR011009">
    <property type="entry name" value="Kinase-like_dom_sf"/>
</dbReference>
<dbReference type="PROSITE" id="PS50011">
    <property type="entry name" value="PROTEIN_KINASE_DOM"/>
    <property type="match status" value="1"/>
</dbReference>
<evidence type="ECO:0000259" key="1">
    <source>
        <dbReference type="PROSITE" id="PS50011"/>
    </source>
</evidence>
<dbReference type="GO" id="GO:0005524">
    <property type="term" value="F:ATP binding"/>
    <property type="evidence" value="ECO:0007669"/>
    <property type="project" value="InterPro"/>
</dbReference>
<dbReference type="OrthoDB" id="190835at2759"/>
<dbReference type="EMBL" id="UZAE01006386">
    <property type="protein sequence ID" value="VDO02083.1"/>
    <property type="molecule type" value="Genomic_DNA"/>
</dbReference>